<evidence type="ECO:0000313" key="2">
    <source>
        <dbReference type="EMBL" id="CAF4206955.1"/>
    </source>
</evidence>
<comment type="caution">
    <text evidence="2">The sequence shown here is derived from an EMBL/GenBank/DDBJ whole genome shotgun (WGS) entry which is preliminary data.</text>
</comment>
<dbReference type="AlphaFoldDB" id="A0A820BV85"/>
<evidence type="ECO:0008006" key="4">
    <source>
        <dbReference type="Google" id="ProtNLM"/>
    </source>
</evidence>
<feature type="coiled-coil region" evidence="1">
    <location>
        <begin position="107"/>
        <end position="148"/>
    </location>
</feature>
<evidence type="ECO:0000313" key="3">
    <source>
        <dbReference type="Proteomes" id="UP000663844"/>
    </source>
</evidence>
<dbReference type="EMBL" id="CAJOAZ010009623">
    <property type="protein sequence ID" value="CAF4206955.1"/>
    <property type="molecule type" value="Genomic_DNA"/>
</dbReference>
<dbReference type="Proteomes" id="UP000663844">
    <property type="component" value="Unassembled WGS sequence"/>
</dbReference>
<evidence type="ECO:0000256" key="1">
    <source>
        <dbReference type="SAM" id="Coils"/>
    </source>
</evidence>
<proteinExistence type="predicted"/>
<sequence length="154" mass="18121">MSSLLTRKVCSTTSSCKQTAATNCEGCSQAFCTKHFIDHRRLLGEEMDLIINEQNNFRQIFDQQQTEFELHPFVKTIDEWEKESTMKIQQKAKDLRLELLKLVTTRKDEFLNKLQQLSGELRESRENDNFIEMDLQQWKNNLEDLKAKLDSTSI</sequence>
<name>A0A820BV85_9BILA</name>
<organism evidence="2 3">
    <name type="scientific">Adineta steineri</name>
    <dbReference type="NCBI Taxonomy" id="433720"/>
    <lineage>
        <taxon>Eukaryota</taxon>
        <taxon>Metazoa</taxon>
        <taxon>Spiralia</taxon>
        <taxon>Gnathifera</taxon>
        <taxon>Rotifera</taxon>
        <taxon>Eurotatoria</taxon>
        <taxon>Bdelloidea</taxon>
        <taxon>Adinetida</taxon>
        <taxon>Adinetidae</taxon>
        <taxon>Adineta</taxon>
    </lineage>
</organism>
<protein>
    <recommendedName>
        <fullName evidence="4">B box-type domain-containing protein</fullName>
    </recommendedName>
</protein>
<keyword evidence="1" id="KW-0175">Coiled coil</keyword>
<reference evidence="2" key="1">
    <citation type="submission" date="2021-02" db="EMBL/GenBank/DDBJ databases">
        <authorList>
            <person name="Nowell W R."/>
        </authorList>
    </citation>
    <scope>NUCLEOTIDE SEQUENCE</scope>
</reference>
<accession>A0A820BV85</accession>
<feature type="non-terminal residue" evidence="2">
    <location>
        <position position="154"/>
    </location>
</feature>
<gene>
    <name evidence="2" type="ORF">OXD698_LOCUS41149</name>
</gene>